<comment type="subcellular location">
    <subcellularLocation>
        <location evidence="3">Cytoplasm</location>
    </subcellularLocation>
</comment>
<dbReference type="NCBIfam" id="NF010191">
    <property type="entry name" value="PRK13670.1"/>
    <property type="match status" value="1"/>
</dbReference>
<keyword evidence="5" id="KW-0808">Transferase</keyword>
<feature type="binding site" evidence="3">
    <location>
        <position position="187"/>
    </location>
    <ligand>
        <name>ATP</name>
        <dbReference type="ChEBI" id="CHEBI:30616"/>
    </ligand>
</feature>
<keyword evidence="3" id="KW-0820">tRNA-binding</keyword>
<dbReference type="GO" id="GO:0005524">
    <property type="term" value="F:ATP binding"/>
    <property type="evidence" value="ECO:0007669"/>
    <property type="project" value="UniProtKB-KW"/>
</dbReference>
<gene>
    <name evidence="3" type="primary">tmcAL</name>
    <name evidence="5" type="ORF">AWH56_016710</name>
    <name evidence="4" type="ORF">AWH56_07580</name>
</gene>
<protein>
    <recommendedName>
        <fullName evidence="3">tRNA(Met) cytidine acetate ligase</fullName>
        <ecNumber evidence="3">6.3.4.-</ecNumber>
    </recommendedName>
</protein>
<keyword evidence="3" id="KW-0547">Nucleotide-binding</keyword>
<dbReference type="Pfam" id="PF05636">
    <property type="entry name" value="HIGH_NTase1"/>
    <property type="match status" value="1"/>
</dbReference>
<dbReference type="EMBL" id="LQXD01000068">
    <property type="protein sequence ID" value="OIJ20623.1"/>
    <property type="molecule type" value="Genomic_DNA"/>
</dbReference>
<dbReference type="RefSeq" id="WP_071316560.1">
    <property type="nucleotide sequence ID" value="NZ_CP063356.2"/>
</dbReference>
<name>A0A1S2M800_9BACI</name>
<accession>A0A1S2M800</accession>
<dbReference type="PANTHER" id="PTHR37825:SF1">
    <property type="entry name" value="TRNA(MET) CYTIDINE ACETATE LIGASE"/>
    <property type="match status" value="1"/>
</dbReference>
<dbReference type="InterPro" id="IPR014729">
    <property type="entry name" value="Rossmann-like_a/b/a_fold"/>
</dbReference>
<evidence type="ECO:0000256" key="3">
    <source>
        <dbReference type="HAMAP-Rule" id="MF_01539"/>
    </source>
</evidence>
<dbReference type="GO" id="GO:0016879">
    <property type="term" value="F:ligase activity, forming carbon-nitrogen bonds"/>
    <property type="evidence" value="ECO:0007669"/>
    <property type="project" value="UniProtKB-UniRule"/>
</dbReference>
<proteinExistence type="inferred from homology"/>
<keyword evidence="2 3" id="KW-0819">tRNA processing</keyword>
<comment type="catalytic activity">
    <reaction evidence="3">
        <text>cytidine(34) in elongator tRNA(Met) + acetate + ATP = N(4)-acetylcytidine(34) in elongator tRNA(Met) + AMP + diphosphate</text>
        <dbReference type="Rhea" id="RHEA:58144"/>
        <dbReference type="Rhea" id="RHEA-COMP:10693"/>
        <dbReference type="Rhea" id="RHEA-COMP:10694"/>
        <dbReference type="ChEBI" id="CHEBI:30089"/>
        <dbReference type="ChEBI" id="CHEBI:30616"/>
        <dbReference type="ChEBI" id="CHEBI:33019"/>
        <dbReference type="ChEBI" id="CHEBI:74900"/>
        <dbReference type="ChEBI" id="CHEBI:82748"/>
        <dbReference type="ChEBI" id="CHEBI:456215"/>
    </reaction>
</comment>
<dbReference type="GO" id="GO:0000049">
    <property type="term" value="F:tRNA binding"/>
    <property type="evidence" value="ECO:0007669"/>
    <property type="project" value="UniProtKB-KW"/>
</dbReference>
<dbReference type="GO" id="GO:0005737">
    <property type="term" value="C:cytoplasm"/>
    <property type="evidence" value="ECO:0007669"/>
    <property type="project" value="UniProtKB-SubCell"/>
</dbReference>
<feature type="binding site" evidence="3">
    <location>
        <position position="101"/>
    </location>
    <ligand>
        <name>ATP</name>
        <dbReference type="ChEBI" id="CHEBI:30616"/>
    </ligand>
</feature>
<evidence type="ECO:0000313" key="4">
    <source>
        <dbReference type="EMBL" id="OIJ20623.1"/>
    </source>
</evidence>
<dbReference type="GO" id="GO:0006400">
    <property type="term" value="P:tRNA modification"/>
    <property type="evidence" value="ECO:0007669"/>
    <property type="project" value="UniProtKB-UniRule"/>
</dbReference>
<dbReference type="GO" id="GO:0016740">
    <property type="term" value="F:transferase activity"/>
    <property type="evidence" value="ECO:0007669"/>
    <property type="project" value="UniProtKB-KW"/>
</dbReference>
<dbReference type="KEGG" id="aia:AWH56_016710"/>
<dbReference type="OrthoDB" id="9769796at2"/>
<dbReference type="InterPro" id="IPR008513">
    <property type="entry name" value="tRNA(Met)_cyd_acetate_ligase"/>
</dbReference>
<reference evidence="5" key="4">
    <citation type="submission" date="2020-10" db="EMBL/GenBank/DDBJ databases">
        <authorList>
            <person name="Bassil N.M."/>
            <person name="Lloyd J.R."/>
        </authorList>
    </citation>
    <scope>NUCLEOTIDE SEQUENCE</scope>
    <source>
        <strain evidence="5">NB2006</strain>
    </source>
</reference>
<keyword evidence="3" id="KW-0067">ATP-binding</keyword>
<dbReference type="Gene3D" id="3.40.50.620">
    <property type="entry name" value="HUPs"/>
    <property type="match status" value="1"/>
</dbReference>
<comment type="similarity">
    <text evidence="3">Belongs to the TmcAL family.</text>
</comment>
<keyword evidence="6" id="KW-1185">Reference proteome</keyword>
<evidence type="ECO:0000256" key="1">
    <source>
        <dbReference type="ARBA" id="ARBA00022598"/>
    </source>
</evidence>
<dbReference type="EC" id="6.3.4.-" evidence="3"/>
<dbReference type="AlphaFoldDB" id="A0A1S2M800"/>
<evidence type="ECO:0000313" key="6">
    <source>
        <dbReference type="Proteomes" id="UP000180175"/>
    </source>
</evidence>
<evidence type="ECO:0000313" key="5">
    <source>
        <dbReference type="EMBL" id="QOY34359.1"/>
    </source>
</evidence>
<organism evidence="4 6">
    <name type="scientific">Anaerobacillus isosaccharinicus</name>
    <dbReference type="NCBI Taxonomy" id="1532552"/>
    <lineage>
        <taxon>Bacteria</taxon>
        <taxon>Bacillati</taxon>
        <taxon>Bacillota</taxon>
        <taxon>Bacilli</taxon>
        <taxon>Bacillales</taxon>
        <taxon>Bacillaceae</taxon>
        <taxon>Anaerobacillus</taxon>
    </lineage>
</organism>
<sequence>MNITGIVVEYNPFHNGHALHASESKKATNADLVVAVMSGNFLQRGEPALVSKWSRTQMALASGVDIVLELPYVFATQHAEIFAEGAVSILSAFGANSLCFGSEAGDIQQFLRLTSFINENETTYNSFLQEALKEGYSYPKALAMAFKRIENSEQILDLSEPNNILGYHYVKAIFKQESQMKPYTIQRTQAQYHDKTISSLGIASATSIRETLIKQGNTLEAVEHVVPAYTFNELQSYKKNYTSFQHWERLFPFLKYKVLTATIEHLGNIYEAEEGMENRLLDVIKEASSFQELMEKLKTKRYTWTRLQRFCLHTLTNTTKNDMKNLNLTCPYIRILGMNNTGREYVNHYKKKIDVPLISTISKLKHPFIEIEKRATTCYALGYDPIIQNKLMKEEYAHPPILV</sequence>
<reference evidence="4 6" key="1">
    <citation type="submission" date="2016-10" db="EMBL/GenBank/DDBJ databases">
        <title>Draft genome sequences of four alkaliphilic bacteria belonging to the Anaerobacillus genus.</title>
        <authorList>
            <person name="Bassil N.M."/>
            <person name="Lloyd J.R."/>
        </authorList>
    </citation>
    <scope>NUCLEOTIDE SEQUENCE [LARGE SCALE GENOMIC DNA]</scope>
    <source>
        <strain evidence="4 6">NB2006</strain>
    </source>
</reference>
<reference evidence="5 6" key="3">
    <citation type="journal article" date="2019" name="Int. J. Syst. Evol. Microbiol.">
        <title>Anaerobacillus isosaccharinicus sp. nov., an alkaliphilic bacterium which degrades isosaccharinic acid.</title>
        <authorList>
            <person name="Bassil N.M."/>
            <person name="Lloyd J.R."/>
        </authorList>
    </citation>
    <scope>NUCLEOTIDE SEQUENCE [LARGE SCALE GENOMIC DNA]</scope>
    <source>
        <strain evidence="5 6">NB2006</strain>
    </source>
</reference>
<comment type="function">
    <text evidence="3">Catalyzes the formation of N(4)-acetylcytidine (ac(4)C) at the wobble position of elongator tRNA(Met), using acetate and ATP as substrates. First activates an acetate ion to form acetyladenylate (Ac-AMP) and then transfers the acetyl group to tRNA to form ac(4)C34.</text>
</comment>
<evidence type="ECO:0000256" key="2">
    <source>
        <dbReference type="ARBA" id="ARBA00022694"/>
    </source>
</evidence>
<dbReference type="SUPFAM" id="SSF52374">
    <property type="entry name" value="Nucleotidylyl transferase"/>
    <property type="match status" value="1"/>
</dbReference>
<feature type="binding site" evidence="3">
    <location>
        <position position="162"/>
    </location>
    <ligand>
        <name>ATP</name>
        <dbReference type="ChEBI" id="CHEBI:30616"/>
    </ligand>
</feature>
<dbReference type="EMBL" id="CP063356">
    <property type="protein sequence ID" value="QOY34359.1"/>
    <property type="molecule type" value="Genomic_DNA"/>
</dbReference>
<feature type="binding site" evidence="3">
    <location>
        <begin position="7"/>
        <end position="20"/>
    </location>
    <ligand>
        <name>ATP</name>
        <dbReference type="ChEBI" id="CHEBI:30616"/>
    </ligand>
</feature>
<dbReference type="Proteomes" id="UP000180175">
    <property type="component" value="Chromosome"/>
</dbReference>
<keyword evidence="3" id="KW-0694">RNA-binding</keyword>
<keyword evidence="1 3" id="KW-0436">Ligase</keyword>
<dbReference type="HAMAP" id="MF_01539">
    <property type="entry name" value="TmcAL"/>
    <property type="match status" value="1"/>
</dbReference>
<keyword evidence="3" id="KW-0963">Cytoplasm</keyword>
<dbReference type="PANTHER" id="PTHR37825">
    <property type="entry name" value="TRNA(MET) CYTIDINE ACETATE LIGASE"/>
    <property type="match status" value="1"/>
</dbReference>
<comment type="caution">
    <text evidence="3">Lacks conserved residue(s) required for the propagation of feature annotation.</text>
</comment>
<reference evidence="5 6" key="2">
    <citation type="journal article" date="2017" name="Genome Announc.">
        <title>Draft Genome Sequences of Four Alkaliphilic Bacteria Belonging to the Anaerobacillus Genus.</title>
        <authorList>
            <person name="Bassil N.M."/>
            <person name="Lloyd J.R."/>
        </authorList>
    </citation>
    <scope>NUCLEOTIDE SEQUENCE [LARGE SCALE GENOMIC DNA]</scope>
    <source>
        <strain evidence="5 6">NB2006</strain>
    </source>
</reference>